<feature type="transmembrane region" description="Helical" evidence="2">
    <location>
        <begin position="42"/>
        <end position="68"/>
    </location>
</feature>
<keyword evidence="2" id="KW-0812">Transmembrane</keyword>
<evidence type="ECO:0000256" key="2">
    <source>
        <dbReference type="SAM" id="Phobius"/>
    </source>
</evidence>
<dbReference type="InterPro" id="IPR024596">
    <property type="entry name" value="RNApol_su_b/EpuA"/>
</dbReference>
<keyword evidence="2" id="KW-0472">Membrane</keyword>
<protein>
    <submittedName>
        <fullName evidence="3">DNA-directed RNA polymerase subunit beta</fullName>
    </submittedName>
</protein>
<keyword evidence="2" id="KW-1133">Transmembrane helix</keyword>
<comment type="caution">
    <text evidence="3">The sequence shown here is derived from an EMBL/GenBank/DDBJ whole genome shotgun (WGS) entry which is preliminary data.</text>
</comment>
<name>A0ABR8X7Z7_9BACL</name>
<keyword evidence="4" id="KW-1185">Reference proteome</keyword>
<sequence length="93" mass="10821">MFNVLKKESEKPKVPQEEKKEKRDKTISEKPIRWYSFRLFPIWLRILLVLILLIIAAVSGLMIGFGVIGDGEAMNVLKWGTWQHIIDLIEGKE</sequence>
<evidence type="ECO:0000256" key="1">
    <source>
        <dbReference type="SAM" id="MobiDB-lite"/>
    </source>
</evidence>
<proteinExistence type="predicted"/>
<feature type="region of interest" description="Disordered" evidence="1">
    <location>
        <begin position="1"/>
        <end position="25"/>
    </location>
</feature>
<dbReference type="EMBL" id="JACSQA010000002">
    <property type="protein sequence ID" value="MBD8025442.1"/>
    <property type="molecule type" value="Genomic_DNA"/>
</dbReference>
<gene>
    <name evidence="3" type="ORF">H9636_02110</name>
</gene>
<dbReference type="Proteomes" id="UP000640930">
    <property type="component" value="Unassembled WGS sequence"/>
</dbReference>
<dbReference type="Pfam" id="PF11772">
    <property type="entry name" value="EpuA"/>
    <property type="match status" value="1"/>
</dbReference>
<reference evidence="3 4" key="1">
    <citation type="submission" date="2020-08" db="EMBL/GenBank/DDBJ databases">
        <title>A Genomic Blueprint of the Chicken Gut Microbiome.</title>
        <authorList>
            <person name="Gilroy R."/>
            <person name="Ravi A."/>
            <person name="Getino M."/>
            <person name="Pursley I."/>
            <person name="Horton D.L."/>
            <person name="Alikhan N.-F."/>
            <person name="Baker D."/>
            <person name="Gharbi K."/>
            <person name="Hall N."/>
            <person name="Watson M."/>
            <person name="Adriaenssens E.M."/>
            <person name="Foster-Nyarko E."/>
            <person name="Jarju S."/>
            <person name="Secka A."/>
            <person name="Antonio M."/>
            <person name="Oren A."/>
            <person name="Chaudhuri R."/>
            <person name="La Ragione R.M."/>
            <person name="Hildebrand F."/>
            <person name="Pallen M.J."/>
        </authorList>
    </citation>
    <scope>NUCLEOTIDE SEQUENCE [LARGE SCALE GENOMIC DNA]</scope>
    <source>
        <strain evidence="3 4">Re31</strain>
    </source>
</reference>
<keyword evidence="3" id="KW-0804">Transcription</keyword>
<evidence type="ECO:0000313" key="4">
    <source>
        <dbReference type="Proteomes" id="UP000640930"/>
    </source>
</evidence>
<dbReference type="GO" id="GO:0000428">
    <property type="term" value="C:DNA-directed RNA polymerase complex"/>
    <property type="evidence" value="ECO:0007669"/>
    <property type="project" value="UniProtKB-KW"/>
</dbReference>
<organism evidence="3 4">
    <name type="scientific">Ureibacillus galli</name>
    <dbReference type="NCBI Taxonomy" id="2762222"/>
    <lineage>
        <taxon>Bacteria</taxon>
        <taxon>Bacillati</taxon>
        <taxon>Bacillota</taxon>
        <taxon>Bacilli</taxon>
        <taxon>Bacillales</taxon>
        <taxon>Caryophanaceae</taxon>
        <taxon>Ureibacillus</taxon>
    </lineage>
</organism>
<keyword evidence="3" id="KW-0240">DNA-directed RNA polymerase</keyword>
<accession>A0ABR8X7Z7</accession>
<evidence type="ECO:0000313" key="3">
    <source>
        <dbReference type="EMBL" id="MBD8025442.1"/>
    </source>
</evidence>
<dbReference type="RefSeq" id="WP_191706004.1">
    <property type="nucleotide sequence ID" value="NZ_JACSQA010000002.1"/>
</dbReference>